<dbReference type="GO" id="GO:0140359">
    <property type="term" value="F:ABC-type transporter activity"/>
    <property type="evidence" value="ECO:0007669"/>
    <property type="project" value="InterPro"/>
</dbReference>
<dbReference type="AlphaFoldDB" id="A0A1H9VYT9"/>
<dbReference type="Proteomes" id="UP000199318">
    <property type="component" value="Unassembled WGS sequence"/>
</dbReference>
<feature type="transmembrane region" description="Helical" evidence="1">
    <location>
        <begin position="299"/>
        <end position="318"/>
    </location>
</feature>
<sequence>MTNQSFSNTGALARFIFRLDRLRMLWWLIGLTFFTLIVPAALANLYSSDQERQAVAETMTNPAMTAMVGPGDLDNYTVAAMTAHQMLLMTAVIAGLMGILLIMRHTRGDEEDGKLELIQALPTGRMAYLHAAVLVQLLLAVVLAFVIGFGLAALNIDSVTAAGSLLYGALLGASAFFFAGVAAVFAQLSANTRSATGMSIAVLLGAYLFRAVTDVVNDDLSWLSPFGWVTKAEVYTSNQWHLLLIMIGAALLLFAAAYYLNAIRDLQRGFLPERTGKRTASRLLLHPLGLAFRLQRTGLIAWAAGMAVLGVSYGSVLGDMETFFASNEMIQQMLAPEEDLTLAEQFLPTLFVVIAIVAVIPPVMAMNKLRSEERHERLEHLLGRAVSRHQLFGAYLTVALFNGALMMFLATLGLWAAGDASMDEGLSFTTIISSGMIFFPAAFIMIGLAAFLIGIAPKMLAAVWLYILYTFFVLYLGNLLDLHAWYGYITPFGHIPEAPAETITAPPLITLSVIAVVLCALGFAGFRRRDID</sequence>
<dbReference type="STRING" id="1464123.SAMN05444126_12539"/>
<organism evidence="2 3">
    <name type="scientific">Salisediminibacterium halotolerans</name>
    <dbReference type="NCBI Taxonomy" id="517425"/>
    <lineage>
        <taxon>Bacteria</taxon>
        <taxon>Bacillati</taxon>
        <taxon>Bacillota</taxon>
        <taxon>Bacilli</taxon>
        <taxon>Bacillales</taxon>
        <taxon>Bacillaceae</taxon>
        <taxon>Salisediminibacterium</taxon>
    </lineage>
</organism>
<feature type="transmembrane region" description="Helical" evidence="1">
    <location>
        <begin position="127"/>
        <end position="153"/>
    </location>
</feature>
<keyword evidence="1" id="KW-0472">Membrane</keyword>
<keyword evidence="1" id="KW-1133">Transmembrane helix</keyword>
<dbReference type="RefSeq" id="WP_093074225.1">
    <property type="nucleotide sequence ID" value="NZ_FOGV01000025.1"/>
</dbReference>
<comment type="caution">
    <text evidence="2">The sequence shown here is derived from an EMBL/GenBank/DDBJ whole genome shotgun (WGS) entry which is preliminary data.</text>
</comment>
<gene>
    <name evidence="2" type="ORF">SAMN05444126_12539</name>
</gene>
<dbReference type="EMBL" id="FOGV01000025">
    <property type="protein sequence ID" value="SES26940.1"/>
    <property type="molecule type" value="Genomic_DNA"/>
</dbReference>
<feature type="transmembrane region" description="Helical" evidence="1">
    <location>
        <begin position="195"/>
        <end position="213"/>
    </location>
</feature>
<proteinExistence type="predicted"/>
<evidence type="ECO:0000313" key="3">
    <source>
        <dbReference type="Proteomes" id="UP000199318"/>
    </source>
</evidence>
<reference evidence="3" key="1">
    <citation type="submission" date="2016-10" db="EMBL/GenBank/DDBJ databases">
        <authorList>
            <person name="de Groot N.N."/>
        </authorList>
    </citation>
    <scope>NUCLEOTIDE SEQUENCE [LARGE SCALE GENOMIC DNA]</scope>
    <source>
        <strain evidence="3">10nlg</strain>
    </source>
</reference>
<dbReference type="OrthoDB" id="2014935at2"/>
<feature type="transmembrane region" description="Helical" evidence="1">
    <location>
        <begin position="437"/>
        <end position="456"/>
    </location>
</feature>
<feature type="transmembrane region" description="Helical" evidence="1">
    <location>
        <begin position="86"/>
        <end position="106"/>
    </location>
</feature>
<feature type="transmembrane region" description="Helical" evidence="1">
    <location>
        <begin position="346"/>
        <end position="365"/>
    </location>
</feature>
<feature type="transmembrane region" description="Helical" evidence="1">
    <location>
        <begin position="24"/>
        <end position="46"/>
    </location>
</feature>
<dbReference type="GO" id="GO:0005886">
    <property type="term" value="C:plasma membrane"/>
    <property type="evidence" value="ECO:0007669"/>
    <property type="project" value="UniProtKB-SubCell"/>
</dbReference>
<protein>
    <submittedName>
        <fullName evidence="2">ABC-2 type transport system permease protein</fullName>
    </submittedName>
</protein>
<feature type="transmembrane region" description="Helical" evidence="1">
    <location>
        <begin position="508"/>
        <end position="526"/>
    </location>
</feature>
<feature type="transmembrane region" description="Helical" evidence="1">
    <location>
        <begin position="392"/>
        <end position="417"/>
    </location>
</feature>
<evidence type="ECO:0000313" key="2">
    <source>
        <dbReference type="EMBL" id="SES26940.1"/>
    </source>
</evidence>
<feature type="transmembrane region" description="Helical" evidence="1">
    <location>
        <begin position="165"/>
        <end position="188"/>
    </location>
</feature>
<keyword evidence="1" id="KW-0812">Transmembrane</keyword>
<evidence type="ECO:0000256" key="1">
    <source>
        <dbReference type="SAM" id="Phobius"/>
    </source>
</evidence>
<accession>A0A1H9VYT9</accession>
<keyword evidence="3" id="KW-1185">Reference proteome</keyword>
<feature type="transmembrane region" description="Helical" evidence="1">
    <location>
        <begin position="240"/>
        <end position="260"/>
    </location>
</feature>
<name>A0A1H9VYT9_9BACI</name>
<feature type="transmembrane region" description="Helical" evidence="1">
    <location>
        <begin position="463"/>
        <end position="488"/>
    </location>
</feature>